<feature type="non-terminal residue" evidence="8">
    <location>
        <position position="1"/>
    </location>
</feature>
<reference evidence="8" key="2">
    <citation type="submission" date="2023-04" db="EMBL/GenBank/DDBJ databases">
        <authorList>
            <person name="Bu L."/>
            <person name="Lu L."/>
            <person name="Laidemitt M.R."/>
            <person name="Zhang S.M."/>
            <person name="Mutuku M."/>
            <person name="Mkoji G."/>
            <person name="Steinauer M."/>
            <person name="Loker E.S."/>
        </authorList>
    </citation>
    <scope>NUCLEOTIDE SEQUENCE</scope>
    <source>
        <strain evidence="8">KasaAsao</strain>
        <tissue evidence="8">Whole Snail</tissue>
    </source>
</reference>
<dbReference type="PANTHER" id="PTHR11640:SF164">
    <property type="entry name" value="MAM DOMAIN-CONTAINING GLYCOSYLPHOSPHATIDYLINOSITOL ANCHOR PROTEIN 1"/>
    <property type="match status" value="1"/>
</dbReference>
<evidence type="ECO:0000256" key="2">
    <source>
        <dbReference type="ARBA" id="ARBA00023136"/>
    </source>
</evidence>
<organism evidence="8 9">
    <name type="scientific">Biomphalaria pfeifferi</name>
    <name type="common">Bloodfluke planorb</name>
    <name type="synonym">Freshwater snail</name>
    <dbReference type="NCBI Taxonomy" id="112525"/>
    <lineage>
        <taxon>Eukaryota</taxon>
        <taxon>Metazoa</taxon>
        <taxon>Spiralia</taxon>
        <taxon>Lophotrochozoa</taxon>
        <taxon>Mollusca</taxon>
        <taxon>Gastropoda</taxon>
        <taxon>Heterobranchia</taxon>
        <taxon>Euthyneura</taxon>
        <taxon>Panpulmonata</taxon>
        <taxon>Hygrophila</taxon>
        <taxon>Lymnaeoidea</taxon>
        <taxon>Planorbidae</taxon>
        <taxon>Biomphalaria</taxon>
    </lineage>
</organism>
<dbReference type="EMBL" id="JASAOG010000003">
    <property type="protein sequence ID" value="KAK0069087.1"/>
    <property type="molecule type" value="Genomic_DNA"/>
</dbReference>
<keyword evidence="3" id="KW-1015">Disulfide bond</keyword>
<dbReference type="AlphaFoldDB" id="A0AAD8CA25"/>
<dbReference type="GO" id="GO:0098609">
    <property type="term" value="P:cell-cell adhesion"/>
    <property type="evidence" value="ECO:0007669"/>
    <property type="project" value="TreeGrafter"/>
</dbReference>
<evidence type="ECO:0000256" key="4">
    <source>
        <dbReference type="ARBA" id="ARBA00023180"/>
    </source>
</evidence>
<dbReference type="PROSITE" id="PS50835">
    <property type="entry name" value="IG_LIKE"/>
    <property type="match status" value="2"/>
</dbReference>
<feature type="transmembrane region" description="Helical" evidence="6">
    <location>
        <begin position="706"/>
        <end position="730"/>
    </location>
</feature>
<proteinExistence type="predicted"/>
<name>A0AAD8CA25_BIOPF</name>
<evidence type="ECO:0000313" key="9">
    <source>
        <dbReference type="Proteomes" id="UP001233172"/>
    </source>
</evidence>
<dbReference type="InterPro" id="IPR013783">
    <property type="entry name" value="Ig-like_fold"/>
</dbReference>
<dbReference type="Gene3D" id="2.60.40.10">
    <property type="entry name" value="Immunoglobulins"/>
    <property type="match status" value="1"/>
</dbReference>
<dbReference type="InterPro" id="IPR051275">
    <property type="entry name" value="Cell_adhesion_signaling"/>
</dbReference>
<dbReference type="GO" id="GO:0005911">
    <property type="term" value="C:cell-cell junction"/>
    <property type="evidence" value="ECO:0007669"/>
    <property type="project" value="TreeGrafter"/>
</dbReference>
<dbReference type="GO" id="GO:0050839">
    <property type="term" value="F:cell adhesion molecule binding"/>
    <property type="evidence" value="ECO:0007669"/>
    <property type="project" value="TreeGrafter"/>
</dbReference>
<keyword evidence="2 6" id="KW-0472">Membrane</keyword>
<evidence type="ECO:0000256" key="1">
    <source>
        <dbReference type="ARBA" id="ARBA00004479"/>
    </source>
</evidence>
<evidence type="ECO:0000256" key="6">
    <source>
        <dbReference type="SAM" id="Phobius"/>
    </source>
</evidence>
<keyword evidence="6" id="KW-0812">Transmembrane</keyword>
<comment type="caution">
    <text evidence="8">The sequence shown here is derived from an EMBL/GenBank/DDBJ whole genome shotgun (WGS) entry which is preliminary data.</text>
</comment>
<dbReference type="GO" id="GO:0005886">
    <property type="term" value="C:plasma membrane"/>
    <property type="evidence" value="ECO:0007669"/>
    <property type="project" value="TreeGrafter"/>
</dbReference>
<protein>
    <recommendedName>
        <fullName evidence="7">Ig-like domain-containing protein</fullName>
    </recommendedName>
</protein>
<dbReference type="Pfam" id="PF13895">
    <property type="entry name" value="Ig_2"/>
    <property type="match status" value="1"/>
</dbReference>
<keyword evidence="9" id="KW-1185">Reference proteome</keyword>
<reference evidence="8" key="1">
    <citation type="journal article" date="2023" name="PLoS Negl. Trop. Dis.">
        <title>A genome sequence for Biomphalaria pfeifferi, the major vector snail for the human-infecting parasite Schistosoma mansoni.</title>
        <authorList>
            <person name="Bu L."/>
            <person name="Lu L."/>
            <person name="Laidemitt M.R."/>
            <person name="Zhang S.M."/>
            <person name="Mutuku M."/>
            <person name="Mkoji G."/>
            <person name="Steinauer M."/>
            <person name="Loker E.S."/>
        </authorList>
    </citation>
    <scope>NUCLEOTIDE SEQUENCE</scope>
    <source>
        <strain evidence="8">KasaAsao</strain>
    </source>
</reference>
<evidence type="ECO:0000256" key="5">
    <source>
        <dbReference type="ARBA" id="ARBA00023319"/>
    </source>
</evidence>
<comment type="subcellular location">
    <subcellularLocation>
        <location evidence="1">Membrane</location>
        <topology evidence="1">Single-pass type I membrane protein</topology>
    </subcellularLocation>
</comment>
<dbReference type="Proteomes" id="UP001233172">
    <property type="component" value="Unassembled WGS sequence"/>
</dbReference>
<dbReference type="InterPro" id="IPR003598">
    <property type="entry name" value="Ig_sub2"/>
</dbReference>
<accession>A0AAD8CA25</accession>
<feature type="domain" description="Ig-like" evidence="7">
    <location>
        <begin position="512"/>
        <end position="594"/>
    </location>
</feature>
<gene>
    <name evidence="8" type="ORF">Bpfe_001269</name>
</gene>
<dbReference type="InterPro" id="IPR036179">
    <property type="entry name" value="Ig-like_dom_sf"/>
</dbReference>
<dbReference type="PANTHER" id="PTHR11640">
    <property type="entry name" value="NEPHRIN"/>
    <property type="match status" value="1"/>
</dbReference>
<dbReference type="SMART" id="SM00408">
    <property type="entry name" value="IGc2"/>
    <property type="match status" value="1"/>
</dbReference>
<dbReference type="InterPro" id="IPR007110">
    <property type="entry name" value="Ig-like_dom"/>
</dbReference>
<evidence type="ECO:0000313" key="8">
    <source>
        <dbReference type="EMBL" id="KAK0069087.1"/>
    </source>
</evidence>
<keyword evidence="4" id="KW-0325">Glycoprotein</keyword>
<keyword evidence="5" id="KW-0393">Immunoglobulin domain</keyword>
<feature type="domain" description="Ig-like" evidence="7">
    <location>
        <begin position="205"/>
        <end position="298"/>
    </location>
</feature>
<evidence type="ECO:0000256" key="3">
    <source>
        <dbReference type="ARBA" id="ARBA00023157"/>
    </source>
</evidence>
<sequence>PMQVFLEERPIIFFCPSIKFSPLQLKLVTTYKTFDEYYWCEDIEKECINDNGYFAQFNISGYYFPFHGKDIEQKRSLKSIECIFNKTSYYKSDIAIVAKPQNITCFASQLTYYSTDMSVSCMTSKIYPEAYCIVNYSNEIPGQVSYSHAYYYDTVKYYQSNCTWTLALNYFQAGNHTLEVFVYPNVTNDTNFATSLTFSFEFTLPNISLSNECLNGTNVLNGYIRPESTIKCVCYLNSIGYPPAILKWSNSSDLDLKESQNKTATSLIIGPSSNKITYTCKASTKLLNGDVSASYKVNYAKGPTECLVQLKDTTQTIWKICKNEFINLSIICQVNQTSAIPGIKAKLSINSSYSNLLDSQNLTFLYQVKNEINITKAGNYSIGCQVQNILYEDVVVTCIYPPVLQVMAPPATPPNLQFRNNANEIQENTSYIVECTAPGGIPLVSNLTLSCGNINGSTQIGNIFTSPVTFTRNMTGQNCTCTAQHITGCYEKNTTTLQLNVLCKMSVLTYTAAIVYLNVTSSVIEKGNYAQLYCEADGNPAPKISIVKGNEIIVQNSSGYILFLNKSMSCKDGGNYICQANNGVDLNIYNKQVILFVRCPLQFSSDENFKNFTLQEGNTFFYNFTIYGYPDPDKITISKFNQGKNNVNVTRSSLETPFSFIELKIARLTHTDFDNYTLLIFQNGSQPLLFSFSISKENNLETNINIAAAVGGSIAAFVLLIIFTIAFIVFRRYEITCKKKQTEHSAKETHTYSELSISQQQLDLHNYETPIIITNLQRNESMETYSKYMNVKGQDNGVSQYEEIDNIKS</sequence>
<keyword evidence="6" id="KW-1133">Transmembrane helix</keyword>
<evidence type="ECO:0000259" key="7">
    <source>
        <dbReference type="PROSITE" id="PS50835"/>
    </source>
</evidence>
<dbReference type="SUPFAM" id="SSF48726">
    <property type="entry name" value="Immunoglobulin"/>
    <property type="match status" value="1"/>
</dbReference>